<proteinExistence type="predicted"/>
<sequence>MLRLLLLCLGLQAPAGAHLVEAAPSEATTFQLDVDGDGVPELDHFMFSEDDQRLFFFISVDITESPTSLGKNSFRGITGGSAATIEHLSEADGFSTTFVPPQDMKRDSQLDSARGYVSLTDDEPLMATWTYGTQGTDSEVAHLVGIIIDARAYFDSGRAAPIRIYYHDAGPVASGGEPRWISLADTGIPLAPTELDAEVRHPVPRLVRFTVSTEVGLKYRIVRRSIHHAPEEVICVDGDGTEMTIEWDDSDRSESGAIFYLESFGGTAFTPQD</sequence>
<evidence type="ECO:0000313" key="3">
    <source>
        <dbReference type="Proteomes" id="UP001476282"/>
    </source>
</evidence>
<reference evidence="2 3" key="1">
    <citation type="submission" date="2024-02" db="EMBL/GenBank/DDBJ databases">
        <title>Haloferula sargassicola NBRC 104335.</title>
        <authorList>
            <person name="Ichikawa N."/>
            <person name="Katano-Makiyama Y."/>
            <person name="Hidaka K."/>
        </authorList>
    </citation>
    <scope>NUCLEOTIDE SEQUENCE [LARGE SCALE GENOMIC DNA]</scope>
    <source>
        <strain evidence="2 3">NBRC 104335</strain>
    </source>
</reference>
<feature type="signal peptide" evidence="1">
    <location>
        <begin position="1"/>
        <end position="17"/>
    </location>
</feature>
<comment type="caution">
    <text evidence="2">The sequence shown here is derived from an EMBL/GenBank/DDBJ whole genome shotgun (WGS) entry which is preliminary data.</text>
</comment>
<keyword evidence="1" id="KW-0732">Signal</keyword>
<evidence type="ECO:0000313" key="2">
    <source>
        <dbReference type="EMBL" id="GAA5483208.1"/>
    </source>
</evidence>
<organism evidence="2 3">
    <name type="scientific">Haloferula sargassicola</name>
    <dbReference type="NCBI Taxonomy" id="490096"/>
    <lineage>
        <taxon>Bacteria</taxon>
        <taxon>Pseudomonadati</taxon>
        <taxon>Verrucomicrobiota</taxon>
        <taxon>Verrucomicrobiia</taxon>
        <taxon>Verrucomicrobiales</taxon>
        <taxon>Verrucomicrobiaceae</taxon>
        <taxon>Haloferula</taxon>
    </lineage>
</organism>
<evidence type="ECO:0000256" key="1">
    <source>
        <dbReference type="SAM" id="SignalP"/>
    </source>
</evidence>
<dbReference type="RefSeq" id="WP_353567328.1">
    <property type="nucleotide sequence ID" value="NZ_BAABRI010000012.1"/>
</dbReference>
<protein>
    <submittedName>
        <fullName evidence="2">Uncharacterized protein</fullName>
    </submittedName>
</protein>
<name>A0ABP9UNR2_9BACT</name>
<dbReference type="Proteomes" id="UP001476282">
    <property type="component" value="Unassembled WGS sequence"/>
</dbReference>
<accession>A0ABP9UNR2</accession>
<dbReference type="EMBL" id="BAABRI010000012">
    <property type="protein sequence ID" value="GAA5483208.1"/>
    <property type="molecule type" value="Genomic_DNA"/>
</dbReference>
<feature type="chain" id="PRO_5046303031" evidence="1">
    <location>
        <begin position="18"/>
        <end position="273"/>
    </location>
</feature>
<keyword evidence="3" id="KW-1185">Reference proteome</keyword>
<gene>
    <name evidence="2" type="ORF">Hsar01_02437</name>
</gene>